<evidence type="ECO:0000256" key="1">
    <source>
        <dbReference type="SAM" id="MobiDB-lite"/>
    </source>
</evidence>
<reference evidence="2 3" key="1">
    <citation type="submission" date="2019-07" db="EMBL/GenBank/DDBJ databases">
        <title>De Novo Assembly of kiwifruit Actinidia rufa.</title>
        <authorList>
            <person name="Sugita-Konishi S."/>
            <person name="Sato K."/>
            <person name="Mori E."/>
            <person name="Abe Y."/>
            <person name="Kisaki G."/>
            <person name="Hamano K."/>
            <person name="Suezawa K."/>
            <person name="Otani M."/>
            <person name="Fukuda T."/>
            <person name="Manabe T."/>
            <person name="Gomi K."/>
            <person name="Tabuchi M."/>
            <person name="Akimitsu K."/>
            <person name="Kataoka I."/>
        </authorList>
    </citation>
    <scope>NUCLEOTIDE SEQUENCE [LARGE SCALE GENOMIC DNA]</scope>
    <source>
        <strain evidence="3">cv. Fuchu</strain>
    </source>
</reference>
<protein>
    <submittedName>
        <fullName evidence="2">Uncharacterized protein</fullName>
    </submittedName>
</protein>
<dbReference type="EMBL" id="BJWL01000018">
    <property type="protein sequence ID" value="GFZ06251.1"/>
    <property type="molecule type" value="Genomic_DNA"/>
</dbReference>
<comment type="caution">
    <text evidence="2">The sequence shown here is derived from an EMBL/GenBank/DDBJ whole genome shotgun (WGS) entry which is preliminary data.</text>
</comment>
<gene>
    <name evidence="2" type="ORF">Acr_18g0004210</name>
</gene>
<feature type="region of interest" description="Disordered" evidence="1">
    <location>
        <begin position="1"/>
        <end position="26"/>
    </location>
</feature>
<proteinExistence type="predicted"/>
<name>A0A7J0G646_9ERIC</name>
<organism evidence="2 3">
    <name type="scientific">Actinidia rufa</name>
    <dbReference type="NCBI Taxonomy" id="165716"/>
    <lineage>
        <taxon>Eukaryota</taxon>
        <taxon>Viridiplantae</taxon>
        <taxon>Streptophyta</taxon>
        <taxon>Embryophyta</taxon>
        <taxon>Tracheophyta</taxon>
        <taxon>Spermatophyta</taxon>
        <taxon>Magnoliopsida</taxon>
        <taxon>eudicotyledons</taxon>
        <taxon>Gunneridae</taxon>
        <taxon>Pentapetalae</taxon>
        <taxon>asterids</taxon>
        <taxon>Ericales</taxon>
        <taxon>Actinidiaceae</taxon>
        <taxon>Actinidia</taxon>
    </lineage>
</organism>
<keyword evidence="3" id="KW-1185">Reference proteome</keyword>
<sequence>MEGARRGMMINGGVSSGSGRATYGRPIPRRGQVKAAIVVGVANSLTSFFSSKNGSSQCVIMYAP</sequence>
<dbReference type="OrthoDB" id="1933849at2759"/>
<accession>A0A7J0G646</accession>
<evidence type="ECO:0000313" key="3">
    <source>
        <dbReference type="Proteomes" id="UP000585474"/>
    </source>
</evidence>
<evidence type="ECO:0000313" key="2">
    <source>
        <dbReference type="EMBL" id="GFZ06251.1"/>
    </source>
</evidence>
<dbReference type="PANTHER" id="PTHR36615:SF7">
    <property type="entry name" value="PROTEIN, PUTATIVE-RELATED"/>
    <property type="match status" value="1"/>
</dbReference>
<dbReference type="Proteomes" id="UP000585474">
    <property type="component" value="Unassembled WGS sequence"/>
</dbReference>
<dbReference type="PANTHER" id="PTHR36615">
    <property type="entry name" value="PROTEIN, PUTATIVE-RELATED"/>
    <property type="match status" value="1"/>
</dbReference>
<dbReference type="AlphaFoldDB" id="A0A7J0G646"/>